<keyword evidence="3" id="KW-0411">Iron-sulfur</keyword>
<gene>
    <name evidence="5" type="ORF">HZB08_03210</name>
</gene>
<protein>
    <submittedName>
        <fullName evidence="5">4Fe-4S dicluster domain-containing protein</fullName>
    </submittedName>
</protein>
<evidence type="ECO:0000256" key="2">
    <source>
        <dbReference type="ARBA" id="ARBA00023004"/>
    </source>
</evidence>
<name>A0A9D6YVG4_UNCSA</name>
<dbReference type="InterPro" id="IPR017896">
    <property type="entry name" value="4Fe4S_Fe-S-bd"/>
</dbReference>
<dbReference type="GO" id="GO:0046872">
    <property type="term" value="F:metal ion binding"/>
    <property type="evidence" value="ECO:0007669"/>
    <property type="project" value="UniProtKB-KW"/>
</dbReference>
<evidence type="ECO:0000259" key="4">
    <source>
        <dbReference type="PROSITE" id="PS51379"/>
    </source>
</evidence>
<dbReference type="Pfam" id="PF12838">
    <property type="entry name" value="Fer4_7"/>
    <property type="match status" value="1"/>
</dbReference>
<feature type="domain" description="4Fe-4S ferredoxin-type" evidence="4">
    <location>
        <begin position="248"/>
        <end position="277"/>
    </location>
</feature>
<dbReference type="PROSITE" id="PS00198">
    <property type="entry name" value="4FE4S_FER_1"/>
    <property type="match status" value="1"/>
</dbReference>
<evidence type="ECO:0000256" key="3">
    <source>
        <dbReference type="ARBA" id="ARBA00023014"/>
    </source>
</evidence>
<keyword evidence="2" id="KW-0408">Iron</keyword>
<dbReference type="Gene3D" id="3.30.70.20">
    <property type="match status" value="1"/>
</dbReference>
<evidence type="ECO:0000256" key="1">
    <source>
        <dbReference type="ARBA" id="ARBA00022723"/>
    </source>
</evidence>
<organism evidence="5 6">
    <name type="scientific">Candidatus Saganbacteria bacterium</name>
    <dbReference type="NCBI Taxonomy" id="2575572"/>
    <lineage>
        <taxon>Bacteria</taxon>
        <taxon>Bacillati</taxon>
        <taxon>Saganbacteria</taxon>
    </lineage>
</organism>
<dbReference type="AlphaFoldDB" id="A0A9D6YVG4"/>
<feature type="domain" description="4Fe-4S ferredoxin-type" evidence="4">
    <location>
        <begin position="195"/>
        <end position="225"/>
    </location>
</feature>
<keyword evidence="1" id="KW-0479">Metal-binding</keyword>
<reference evidence="5" key="1">
    <citation type="submission" date="2020-07" db="EMBL/GenBank/DDBJ databases">
        <title>Huge and variable diversity of episymbiotic CPR bacteria and DPANN archaea in groundwater ecosystems.</title>
        <authorList>
            <person name="He C.Y."/>
            <person name="Keren R."/>
            <person name="Whittaker M."/>
            <person name="Farag I.F."/>
            <person name="Doudna J."/>
            <person name="Cate J.H.D."/>
            <person name="Banfield J.F."/>
        </authorList>
    </citation>
    <scope>NUCLEOTIDE SEQUENCE</scope>
    <source>
        <strain evidence="5">NC_groundwater_1860_Pr3_B-0.1um_51_7</strain>
    </source>
</reference>
<accession>A0A9D6YVG4</accession>
<evidence type="ECO:0000313" key="6">
    <source>
        <dbReference type="Proteomes" id="UP000808761"/>
    </source>
</evidence>
<dbReference type="Proteomes" id="UP000808761">
    <property type="component" value="Unassembled WGS sequence"/>
</dbReference>
<dbReference type="InterPro" id="IPR017900">
    <property type="entry name" value="4Fe4S_Fe_S_CS"/>
</dbReference>
<sequence>MKAQSLNRSCFSKLPALKKAALIKNFAGKLVETPGLHQVNRYLRDCFLKEHAAVSAHLLKKGVKNILVSVGAKDFNAEIQLTVFLRGEKYTFANKPLWFNVPASLMGNGGVLLFNQGIVEQETTADSKYAKITLQEVKAGLTDFGEEMVNFMELNRIELLEILTDLTIPRYQKLGFAGAVYGDKLGMKGDVSRWNTVQIRIKDNCLGCFNCVLVCPAGAIKLAQNILTPLTEAAKIWREKEVKTFHPNRVTIQSDACKGCQLCVGTCKADAIEAIEALNRNE</sequence>
<proteinExistence type="predicted"/>
<dbReference type="PROSITE" id="PS51379">
    <property type="entry name" value="4FE4S_FER_2"/>
    <property type="match status" value="2"/>
</dbReference>
<dbReference type="GO" id="GO:0051536">
    <property type="term" value="F:iron-sulfur cluster binding"/>
    <property type="evidence" value="ECO:0007669"/>
    <property type="project" value="UniProtKB-KW"/>
</dbReference>
<evidence type="ECO:0000313" key="5">
    <source>
        <dbReference type="EMBL" id="MBI5079009.1"/>
    </source>
</evidence>
<dbReference type="EMBL" id="JACRKR010000157">
    <property type="protein sequence ID" value="MBI5079009.1"/>
    <property type="molecule type" value="Genomic_DNA"/>
</dbReference>
<dbReference type="SUPFAM" id="SSF54862">
    <property type="entry name" value="4Fe-4S ferredoxins"/>
    <property type="match status" value="1"/>
</dbReference>
<comment type="caution">
    <text evidence="5">The sequence shown here is derived from an EMBL/GenBank/DDBJ whole genome shotgun (WGS) entry which is preliminary data.</text>
</comment>